<feature type="domain" description="PAC" evidence="4">
    <location>
        <begin position="217"/>
        <end position="269"/>
    </location>
</feature>
<dbReference type="InParanoid" id="A0A7X0N024"/>
<reference evidence="5 6" key="1">
    <citation type="submission" date="2020-08" db="EMBL/GenBank/DDBJ databases">
        <title>Genomic Encyclopedia of Type Strains, Phase IV (KMG-IV): sequencing the most valuable type-strain genomes for metagenomic binning, comparative biology and taxonomic classification.</title>
        <authorList>
            <person name="Goeker M."/>
        </authorList>
    </citation>
    <scope>NUCLEOTIDE SEQUENCE [LARGE SCALE GENOMIC DNA]</scope>
    <source>
        <strain evidence="5 6">DSM 22368</strain>
    </source>
</reference>
<dbReference type="InterPro" id="IPR001610">
    <property type="entry name" value="PAC"/>
</dbReference>
<feature type="domain" description="PAC" evidence="4">
    <location>
        <begin position="95"/>
        <end position="147"/>
    </location>
</feature>
<dbReference type="InterPro" id="IPR000700">
    <property type="entry name" value="PAS-assoc_C"/>
</dbReference>
<comment type="caution">
    <text evidence="5">The sequence shown here is derived from an EMBL/GenBank/DDBJ whole genome shotgun (WGS) entry which is preliminary data.</text>
</comment>
<dbReference type="InterPro" id="IPR035965">
    <property type="entry name" value="PAS-like_dom_sf"/>
</dbReference>
<evidence type="ECO:0000313" key="6">
    <source>
        <dbReference type="Proteomes" id="UP000528457"/>
    </source>
</evidence>
<feature type="domain" description="Methyl-accepting transducer" evidence="2">
    <location>
        <begin position="254"/>
        <end position="440"/>
    </location>
</feature>
<dbReference type="InterPro" id="IPR050903">
    <property type="entry name" value="Bact_Chemotaxis_MeTrfase"/>
</dbReference>
<evidence type="ECO:0000259" key="2">
    <source>
        <dbReference type="PROSITE" id="PS50111"/>
    </source>
</evidence>
<dbReference type="PROSITE" id="PS50112">
    <property type="entry name" value="PAS"/>
    <property type="match status" value="1"/>
</dbReference>
<evidence type="ECO:0000259" key="4">
    <source>
        <dbReference type="PROSITE" id="PS50113"/>
    </source>
</evidence>
<evidence type="ECO:0000313" key="5">
    <source>
        <dbReference type="EMBL" id="MBB6523817.1"/>
    </source>
</evidence>
<keyword evidence="1" id="KW-0807">Transducer</keyword>
<dbReference type="SUPFAM" id="SSF58104">
    <property type="entry name" value="Methyl-accepting chemotaxis protein (MCP) signaling domain"/>
    <property type="match status" value="1"/>
</dbReference>
<dbReference type="GO" id="GO:0007165">
    <property type="term" value="P:signal transduction"/>
    <property type="evidence" value="ECO:0007669"/>
    <property type="project" value="UniProtKB-KW"/>
</dbReference>
<dbReference type="CDD" id="cd00130">
    <property type="entry name" value="PAS"/>
    <property type="match status" value="2"/>
</dbReference>
<dbReference type="EMBL" id="JACHHT010000005">
    <property type="protein sequence ID" value="MBB6523817.1"/>
    <property type="molecule type" value="Genomic_DNA"/>
</dbReference>
<dbReference type="GO" id="GO:0006935">
    <property type="term" value="P:chemotaxis"/>
    <property type="evidence" value="ECO:0007669"/>
    <property type="project" value="UniProtKB-ARBA"/>
</dbReference>
<protein>
    <submittedName>
        <fullName evidence="5">Methyl-accepting chemotaxis protein</fullName>
    </submittedName>
</protein>
<dbReference type="NCBIfam" id="TIGR00229">
    <property type="entry name" value="sensory_box"/>
    <property type="match status" value="2"/>
</dbReference>
<dbReference type="Proteomes" id="UP000528457">
    <property type="component" value="Unassembled WGS sequence"/>
</dbReference>
<dbReference type="SUPFAM" id="SSF55785">
    <property type="entry name" value="PYP-like sensor domain (PAS domain)"/>
    <property type="match status" value="2"/>
</dbReference>
<dbReference type="CDD" id="cd11386">
    <property type="entry name" value="MCP_signal"/>
    <property type="match status" value="1"/>
</dbReference>
<gene>
    <name evidence="5" type="ORF">HNR48_004132</name>
</gene>
<organism evidence="5 6">
    <name type="scientific">Pseudoteredinibacter isoporae</name>
    <dbReference type="NCBI Taxonomy" id="570281"/>
    <lineage>
        <taxon>Bacteria</taxon>
        <taxon>Pseudomonadati</taxon>
        <taxon>Pseudomonadota</taxon>
        <taxon>Gammaproteobacteria</taxon>
        <taxon>Cellvibrionales</taxon>
        <taxon>Cellvibrionaceae</taxon>
        <taxon>Pseudoteredinibacter</taxon>
    </lineage>
</organism>
<dbReference type="PROSITE" id="PS50111">
    <property type="entry name" value="CHEMOTAXIS_TRANSDUC_2"/>
    <property type="match status" value="1"/>
</dbReference>
<dbReference type="SMART" id="SM00086">
    <property type="entry name" value="PAC"/>
    <property type="match status" value="2"/>
</dbReference>
<dbReference type="Gene3D" id="1.10.287.950">
    <property type="entry name" value="Methyl-accepting chemotaxis protein"/>
    <property type="match status" value="1"/>
</dbReference>
<dbReference type="PANTHER" id="PTHR24422:SF10">
    <property type="entry name" value="CHEMOTAXIS PROTEIN METHYLTRANSFERASE 2"/>
    <property type="match status" value="1"/>
</dbReference>
<dbReference type="Pfam" id="PF08447">
    <property type="entry name" value="PAS_3"/>
    <property type="match status" value="1"/>
</dbReference>
<dbReference type="PANTHER" id="PTHR24422">
    <property type="entry name" value="CHEMOTAXIS PROTEIN METHYLTRANSFERASE"/>
    <property type="match status" value="1"/>
</dbReference>
<accession>A0A7X0N024</accession>
<dbReference type="SMART" id="SM00283">
    <property type="entry name" value="MA"/>
    <property type="match status" value="1"/>
</dbReference>
<evidence type="ECO:0000256" key="1">
    <source>
        <dbReference type="PROSITE-ProRule" id="PRU00284"/>
    </source>
</evidence>
<proteinExistence type="predicted"/>
<dbReference type="AlphaFoldDB" id="A0A7X0N024"/>
<dbReference type="Pfam" id="PF00015">
    <property type="entry name" value="MCPsignal"/>
    <property type="match status" value="1"/>
</dbReference>
<dbReference type="GO" id="GO:0016020">
    <property type="term" value="C:membrane"/>
    <property type="evidence" value="ECO:0007669"/>
    <property type="project" value="InterPro"/>
</dbReference>
<evidence type="ECO:0000259" key="3">
    <source>
        <dbReference type="PROSITE" id="PS50112"/>
    </source>
</evidence>
<dbReference type="InterPro" id="IPR013655">
    <property type="entry name" value="PAS_fold_3"/>
</dbReference>
<dbReference type="Pfam" id="PF13426">
    <property type="entry name" value="PAS_9"/>
    <property type="match status" value="1"/>
</dbReference>
<feature type="domain" description="PAS" evidence="3">
    <location>
        <begin position="141"/>
        <end position="197"/>
    </location>
</feature>
<keyword evidence="6" id="KW-1185">Reference proteome</keyword>
<name>A0A7X0N024_9GAMM</name>
<dbReference type="SMART" id="SM00091">
    <property type="entry name" value="PAS"/>
    <property type="match status" value="2"/>
</dbReference>
<dbReference type="InterPro" id="IPR000014">
    <property type="entry name" value="PAS"/>
</dbReference>
<dbReference type="RefSeq" id="WP_166843555.1">
    <property type="nucleotide sequence ID" value="NZ_JAAONY010000005.1"/>
</dbReference>
<dbReference type="Gene3D" id="3.30.450.20">
    <property type="entry name" value="PAS domain"/>
    <property type="match status" value="2"/>
</dbReference>
<dbReference type="PROSITE" id="PS50113">
    <property type="entry name" value="PAC"/>
    <property type="match status" value="2"/>
</dbReference>
<sequence>MSWFGSSELENENNALKTELGACQAILSALDHSMAVIEFDTGGHILKANENFLSTTGYSFKEIQGKHHEIFCAPEYARSEEYKQFWNTLRSGQVVSGQFDRVNKNGEVIWLEATYNPIRGAGGQVEKVVKFAADITSRVLDEQNVRAKVDALSRSSAIIEFEPDGTIIDCNNNFLQAVGYSKDQIVGQHHRMFCEPELANSEEYVRFWEKLNTGEFAAGQFKRIDSSGRTLWLEASYNPVYDMKGRLFRVVKFASDITQQTEQSQRTEESAVIARKISGETYSIAQQGGEVIGNAAKEMTNIADSVKESSEHIESLNAQSTQINSIISTIQEIADQTNLLALNAAIEAARAGDQGRGFAVVADEVRQLAARTSQSTSEISSMIHSIQEDTSSASNSMATTLEQAMRGVELANETGEVIAKIESASSEVVSAIDSYSKSVG</sequence>
<dbReference type="InterPro" id="IPR004089">
    <property type="entry name" value="MCPsignal_dom"/>
</dbReference>